<keyword evidence="8" id="KW-1185">Reference proteome</keyword>
<gene>
    <name evidence="7" type="ORF">FHS42_004718</name>
</gene>
<dbReference type="PANTHER" id="PTHR30419">
    <property type="entry name" value="HTH-TYPE TRANSCRIPTIONAL REGULATOR YBHD"/>
    <property type="match status" value="1"/>
</dbReference>
<dbReference type="SUPFAM" id="SSF53850">
    <property type="entry name" value="Periplasmic binding protein-like II"/>
    <property type="match status" value="1"/>
</dbReference>
<dbReference type="GO" id="GO:0003700">
    <property type="term" value="F:DNA-binding transcription factor activity"/>
    <property type="evidence" value="ECO:0007669"/>
    <property type="project" value="InterPro"/>
</dbReference>
<keyword evidence="2" id="KW-0805">Transcription regulation</keyword>
<dbReference type="GO" id="GO:0005829">
    <property type="term" value="C:cytosol"/>
    <property type="evidence" value="ECO:0007669"/>
    <property type="project" value="TreeGrafter"/>
</dbReference>
<dbReference type="EMBL" id="JACHJL010000012">
    <property type="protein sequence ID" value="MBB5937637.1"/>
    <property type="molecule type" value="Genomic_DNA"/>
</dbReference>
<dbReference type="PROSITE" id="PS50931">
    <property type="entry name" value="HTH_LYSR"/>
    <property type="match status" value="1"/>
</dbReference>
<dbReference type="GO" id="GO:0003677">
    <property type="term" value="F:DNA binding"/>
    <property type="evidence" value="ECO:0007669"/>
    <property type="project" value="UniProtKB-KW"/>
</dbReference>
<dbReference type="SUPFAM" id="SSF46785">
    <property type="entry name" value="Winged helix' DNA-binding domain"/>
    <property type="match status" value="1"/>
</dbReference>
<dbReference type="InterPro" id="IPR005119">
    <property type="entry name" value="LysR_subst-bd"/>
</dbReference>
<dbReference type="InterPro" id="IPR000847">
    <property type="entry name" value="LysR_HTH_N"/>
</dbReference>
<accession>A0A7W9V0B0</accession>
<evidence type="ECO:0000256" key="1">
    <source>
        <dbReference type="ARBA" id="ARBA00009437"/>
    </source>
</evidence>
<dbReference type="Pfam" id="PF03466">
    <property type="entry name" value="LysR_substrate"/>
    <property type="match status" value="1"/>
</dbReference>
<evidence type="ECO:0000256" key="4">
    <source>
        <dbReference type="ARBA" id="ARBA00023163"/>
    </source>
</evidence>
<dbReference type="AlphaFoldDB" id="A0A7W9V0B0"/>
<dbReference type="Pfam" id="PF00126">
    <property type="entry name" value="HTH_1"/>
    <property type="match status" value="1"/>
</dbReference>
<organism evidence="7 8">
    <name type="scientific">Streptomyces zagrosensis</name>
    <dbReference type="NCBI Taxonomy" id="1042984"/>
    <lineage>
        <taxon>Bacteria</taxon>
        <taxon>Bacillati</taxon>
        <taxon>Actinomycetota</taxon>
        <taxon>Actinomycetes</taxon>
        <taxon>Kitasatosporales</taxon>
        <taxon>Streptomycetaceae</taxon>
        <taxon>Streptomyces</taxon>
    </lineage>
</organism>
<evidence type="ECO:0000256" key="3">
    <source>
        <dbReference type="ARBA" id="ARBA00023125"/>
    </source>
</evidence>
<evidence type="ECO:0000256" key="2">
    <source>
        <dbReference type="ARBA" id="ARBA00023015"/>
    </source>
</evidence>
<name>A0A7W9V0B0_9ACTN</name>
<reference evidence="7 8" key="1">
    <citation type="submission" date="2020-08" db="EMBL/GenBank/DDBJ databases">
        <title>Genomic Encyclopedia of Type Strains, Phase III (KMG-III): the genomes of soil and plant-associated and newly described type strains.</title>
        <authorList>
            <person name="Whitman W."/>
        </authorList>
    </citation>
    <scope>NUCLEOTIDE SEQUENCE [LARGE SCALE GENOMIC DNA]</scope>
    <source>
        <strain evidence="7 8">CECT 8305</strain>
    </source>
</reference>
<dbReference type="InterPro" id="IPR050950">
    <property type="entry name" value="HTH-type_LysR_regulators"/>
</dbReference>
<dbReference type="FunFam" id="1.10.10.10:FF:000001">
    <property type="entry name" value="LysR family transcriptional regulator"/>
    <property type="match status" value="1"/>
</dbReference>
<evidence type="ECO:0000256" key="5">
    <source>
        <dbReference type="SAM" id="MobiDB-lite"/>
    </source>
</evidence>
<dbReference type="CDD" id="cd05466">
    <property type="entry name" value="PBP2_LTTR_substrate"/>
    <property type="match status" value="1"/>
</dbReference>
<dbReference type="Gene3D" id="1.10.10.10">
    <property type="entry name" value="Winged helix-like DNA-binding domain superfamily/Winged helix DNA-binding domain"/>
    <property type="match status" value="1"/>
</dbReference>
<evidence type="ECO:0000313" key="7">
    <source>
        <dbReference type="EMBL" id="MBB5937637.1"/>
    </source>
</evidence>
<dbReference type="PRINTS" id="PR00039">
    <property type="entry name" value="HTHLYSR"/>
</dbReference>
<dbReference type="Gene3D" id="3.40.190.10">
    <property type="entry name" value="Periplasmic binding protein-like II"/>
    <property type="match status" value="2"/>
</dbReference>
<dbReference type="InterPro" id="IPR036390">
    <property type="entry name" value="WH_DNA-bd_sf"/>
</dbReference>
<keyword evidence="4" id="KW-0804">Transcription</keyword>
<evidence type="ECO:0000313" key="8">
    <source>
        <dbReference type="Proteomes" id="UP000588098"/>
    </source>
</evidence>
<keyword evidence="3 7" id="KW-0238">DNA-binding</keyword>
<proteinExistence type="inferred from homology"/>
<evidence type="ECO:0000259" key="6">
    <source>
        <dbReference type="PROSITE" id="PS50931"/>
    </source>
</evidence>
<feature type="region of interest" description="Disordered" evidence="5">
    <location>
        <begin position="297"/>
        <end position="332"/>
    </location>
</feature>
<feature type="domain" description="HTH lysR-type" evidence="6">
    <location>
        <begin position="1"/>
        <end position="58"/>
    </location>
</feature>
<comment type="caution">
    <text evidence="7">The sequence shown here is derived from an EMBL/GenBank/DDBJ whole genome shotgun (WGS) entry which is preliminary data.</text>
</comment>
<dbReference type="Proteomes" id="UP000588098">
    <property type="component" value="Unassembled WGS sequence"/>
</dbReference>
<dbReference type="InterPro" id="IPR036388">
    <property type="entry name" value="WH-like_DNA-bd_sf"/>
</dbReference>
<sequence length="332" mass="36467">MRMEQLEYLAAVTRLGSLRRAAEELHLSQPALSETLRNLERELGVDLLERRRSGAKISREGRELLPHIAGVLEAVDRLRQAADEQHQNSRRLRLGTVNAATVTLLAPAIREFRATHPSTQVEVITERQDGIQQHLTEGSFDLGLVSYLGDDDLPPSLHTTELLRGHPVVCIRPDSPLAALNAVTVTDLLVQPLIMMRSGYAMHRYIHRLLQGAAPPFSYSADGAEMCKLMVAEGLGVTVLPDYSVLDDPLKRSGLIICRPLANDTTDLRVVIQRRHARPVPTAEQDLHAILVRRATERRASQPAGQAGVHPAQPGNRMGPAVNGRSQSGDPS</sequence>
<protein>
    <submittedName>
        <fullName evidence="7">DNA-binding transcriptional LysR family regulator</fullName>
    </submittedName>
</protein>
<comment type="similarity">
    <text evidence="1">Belongs to the LysR transcriptional regulatory family.</text>
</comment>
<dbReference type="RefSeq" id="WP_184574735.1">
    <property type="nucleotide sequence ID" value="NZ_JACHJL010000012.1"/>
</dbReference>